<comment type="caution">
    <text evidence="2">The sequence shown here is derived from an EMBL/GenBank/DDBJ whole genome shotgun (WGS) entry which is preliminary data.</text>
</comment>
<organism evidence="2 3">
    <name type="scientific">Ornithinimicrobium kibberense</name>
    <dbReference type="NCBI Taxonomy" id="282060"/>
    <lineage>
        <taxon>Bacteria</taxon>
        <taxon>Bacillati</taxon>
        <taxon>Actinomycetota</taxon>
        <taxon>Actinomycetes</taxon>
        <taxon>Micrococcales</taxon>
        <taxon>Ornithinimicrobiaceae</taxon>
        <taxon>Ornithinimicrobium</taxon>
    </lineage>
</organism>
<proteinExistence type="predicted"/>
<feature type="domain" description="Phage L5-like integrase N-terminal" evidence="1">
    <location>
        <begin position="6"/>
        <end position="51"/>
    </location>
</feature>
<name>A0ABV5V1C8_9MICO</name>
<evidence type="ECO:0000313" key="3">
    <source>
        <dbReference type="Proteomes" id="UP001589613"/>
    </source>
</evidence>
<keyword evidence="3" id="KW-1185">Reference proteome</keyword>
<sequence length="117" mass="13524">MARDRRFGSVRRLPSGKWQARYTWEALEHKAPRTFASRDAAEAWLRTKCTELGPGWILTRERRRRSVALSEYAQGWLEERQDLKLRTRVFYAGQLDRSPPQLRAAVLLSAWGGAPLG</sequence>
<protein>
    <recommendedName>
        <fullName evidence="1">Phage L5-like integrase N-terminal domain-containing protein</fullName>
    </recommendedName>
</protein>
<dbReference type="InterPro" id="IPR058717">
    <property type="entry name" value="Phage_L5_Integrase_N"/>
</dbReference>
<gene>
    <name evidence="2" type="ORF">ACFFN0_05940</name>
</gene>
<evidence type="ECO:0000259" key="1">
    <source>
        <dbReference type="Pfam" id="PF26003"/>
    </source>
</evidence>
<dbReference type="EMBL" id="JBHMAX010000012">
    <property type="protein sequence ID" value="MFB9731577.1"/>
    <property type="molecule type" value="Genomic_DNA"/>
</dbReference>
<dbReference type="Pfam" id="PF26003">
    <property type="entry name" value="Integrase_N_phage"/>
    <property type="match status" value="1"/>
</dbReference>
<dbReference type="RefSeq" id="WP_141337018.1">
    <property type="nucleotide sequence ID" value="NZ_JBHMAX010000012.1"/>
</dbReference>
<evidence type="ECO:0000313" key="2">
    <source>
        <dbReference type="EMBL" id="MFB9731577.1"/>
    </source>
</evidence>
<reference evidence="2 3" key="1">
    <citation type="submission" date="2024-09" db="EMBL/GenBank/DDBJ databases">
        <authorList>
            <person name="Sun Q."/>
            <person name="Mori K."/>
        </authorList>
    </citation>
    <scope>NUCLEOTIDE SEQUENCE [LARGE SCALE GENOMIC DNA]</scope>
    <source>
        <strain evidence="2 3">JCM 12763</strain>
    </source>
</reference>
<dbReference type="Proteomes" id="UP001589613">
    <property type="component" value="Unassembled WGS sequence"/>
</dbReference>
<accession>A0ABV5V1C8</accession>